<comment type="subcellular location">
    <subcellularLocation>
        <location evidence="1">Cell membrane</location>
        <topology evidence="1">Single-pass type I membrane protein</topology>
    </subcellularLocation>
</comment>
<dbReference type="OrthoDB" id="1924123at2759"/>
<keyword evidence="11" id="KW-0325">Glycoprotein</keyword>
<comment type="caution">
    <text evidence="13">The sequence shown here is derived from an EMBL/GenBank/DDBJ whole genome shotgun (WGS) entry which is preliminary data.</text>
</comment>
<evidence type="ECO:0000256" key="7">
    <source>
        <dbReference type="ARBA" id="ARBA00022737"/>
    </source>
</evidence>
<dbReference type="STRING" id="63057.A0A2P5FS62"/>
<dbReference type="AlphaFoldDB" id="A0A2P5FS62"/>
<evidence type="ECO:0000313" key="14">
    <source>
        <dbReference type="Proteomes" id="UP000237000"/>
    </source>
</evidence>
<gene>
    <name evidence="13" type="ORF">TorRG33x02_037190</name>
</gene>
<keyword evidence="7" id="KW-0677">Repeat</keyword>
<feature type="transmembrane region" description="Helical" evidence="12">
    <location>
        <begin position="498"/>
        <end position="520"/>
    </location>
</feature>
<keyword evidence="6" id="KW-0732">Signal</keyword>
<evidence type="ECO:0000256" key="6">
    <source>
        <dbReference type="ARBA" id="ARBA00022729"/>
    </source>
</evidence>
<keyword evidence="3" id="KW-1003">Cell membrane</keyword>
<dbReference type="PANTHER" id="PTHR48063:SF101">
    <property type="entry name" value="LRR RECEPTOR-LIKE SERINE_THREONINE-PROTEIN KINASE FLS2"/>
    <property type="match status" value="1"/>
</dbReference>
<reference evidence="14" key="1">
    <citation type="submission" date="2016-06" db="EMBL/GenBank/DDBJ databases">
        <title>Parallel loss of symbiosis genes in relatives of nitrogen-fixing non-legume Parasponia.</title>
        <authorList>
            <person name="Van Velzen R."/>
            <person name="Holmer R."/>
            <person name="Bu F."/>
            <person name="Rutten L."/>
            <person name="Van Zeijl A."/>
            <person name="Liu W."/>
            <person name="Santuari L."/>
            <person name="Cao Q."/>
            <person name="Sharma T."/>
            <person name="Shen D."/>
            <person name="Roswanjaya Y."/>
            <person name="Wardhani T."/>
            <person name="Kalhor M.S."/>
            <person name="Jansen J."/>
            <person name="Van den Hoogen J."/>
            <person name="Gungor B."/>
            <person name="Hartog M."/>
            <person name="Hontelez J."/>
            <person name="Verver J."/>
            <person name="Yang W.-C."/>
            <person name="Schijlen E."/>
            <person name="Repin R."/>
            <person name="Schilthuizen M."/>
            <person name="Schranz E."/>
            <person name="Heidstra R."/>
            <person name="Miyata K."/>
            <person name="Fedorova E."/>
            <person name="Kohlen W."/>
            <person name="Bisseling T."/>
            <person name="Smit S."/>
            <person name="Geurts R."/>
        </authorList>
    </citation>
    <scope>NUCLEOTIDE SEQUENCE [LARGE SCALE GENOMIC DNA]</scope>
    <source>
        <strain evidence="14">cv. RG33-2</strain>
    </source>
</reference>
<dbReference type="EMBL" id="JXTC01000012">
    <property type="protein sequence ID" value="POO00645.1"/>
    <property type="molecule type" value="Genomic_DNA"/>
</dbReference>
<dbReference type="FunFam" id="3.80.10.10:FF:000041">
    <property type="entry name" value="LRR receptor-like serine/threonine-protein kinase ERECTA"/>
    <property type="match status" value="1"/>
</dbReference>
<evidence type="ECO:0000256" key="4">
    <source>
        <dbReference type="ARBA" id="ARBA00022614"/>
    </source>
</evidence>
<keyword evidence="14" id="KW-1185">Reference proteome</keyword>
<dbReference type="PANTHER" id="PTHR48063">
    <property type="entry name" value="LRR RECEPTOR-LIKE KINASE"/>
    <property type="match status" value="1"/>
</dbReference>
<dbReference type="InParanoid" id="A0A2P5FS62"/>
<evidence type="ECO:0000256" key="8">
    <source>
        <dbReference type="ARBA" id="ARBA00022989"/>
    </source>
</evidence>
<dbReference type="Proteomes" id="UP000237000">
    <property type="component" value="Unassembled WGS sequence"/>
</dbReference>
<evidence type="ECO:0000256" key="2">
    <source>
        <dbReference type="ARBA" id="ARBA00009592"/>
    </source>
</evidence>
<dbReference type="GO" id="GO:0005886">
    <property type="term" value="C:plasma membrane"/>
    <property type="evidence" value="ECO:0007669"/>
    <property type="project" value="UniProtKB-SubCell"/>
</dbReference>
<keyword evidence="4" id="KW-0433">Leucine-rich repeat</keyword>
<dbReference type="Pfam" id="PF00560">
    <property type="entry name" value="LRR_1"/>
    <property type="match status" value="4"/>
</dbReference>
<dbReference type="Pfam" id="PF13855">
    <property type="entry name" value="LRR_8"/>
    <property type="match status" value="1"/>
</dbReference>
<keyword evidence="5 12" id="KW-0812">Transmembrane</keyword>
<dbReference type="SUPFAM" id="SSF52047">
    <property type="entry name" value="RNI-like"/>
    <property type="match status" value="1"/>
</dbReference>
<evidence type="ECO:0000256" key="5">
    <source>
        <dbReference type="ARBA" id="ARBA00022692"/>
    </source>
</evidence>
<organism evidence="13 14">
    <name type="scientific">Trema orientale</name>
    <name type="common">Charcoal tree</name>
    <name type="synonym">Celtis orientalis</name>
    <dbReference type="NCBI Taxonomy" id="63057"/>
    <lineage>
        <taxon>Eukaryota</taxon>
        <taxon>Viridiplantae</taxon>
        <taxon>Streptophyta</taxon>
        <taxon>Embryophyta</taxon>
        <taxon>Tracheophyta</taxon>
        <taxon>Spermatophyta</taxon>
        <taxon>Magnoliopsida</taxon>
        <taxon>eudicotyledons</taxon>
        <taxon>Gunneridae</taxon>
        <taxon>Pentapetalae</taxon>
        <taxon>rosids</taxon>
        <taxon>fabids</taxon>
        <taxon>Rosales</taxon>
        <taxon>Cannabaceae</taxon>
        <taxon>Trema</taxon>
    </lineage>
</organism>
<dbReference type="InterPro" id="IPR032675">
    <property type="entry name" value="LRR_dom_sf"/>
</dbReference>
<protein>
    <submittedName>
        <fullName evidence="13">LRR domain containing protein</fullName>
    </submittedName>
</protein>
<dbReference type="FunFam" id="3.80.10.10:FF:001347">
    <property type="entry name" value="LRR receptor-like serine/threonine-protein kinase GSO2"/>
    <property type="match status" value="1"/>
</dbReference>
<keyword evidence="9 12" id="KW-0472">Membrane</keyword>
<dbReference type="Gene3D" id="3.80.10.10">
    <property type="entry name" value="Ribonuclease Inhibitor"/>
    <property type="match status" value="2"/>
</dbReference>
<evidence type="ECO:0000256" key="11">
    <source>
        <dbReference type="ARBA" id="ARBA00023180"/>
    </source>
</evidence>
<evidence type="ECO:0000256" key="12">
    <source>
        <dbReference type="SAM" id="Phobius"/>
    </source>
</evidence>
<dbReference type="PRINTS" id="PR00019">
    <property type="entry name" value="LEURICHRPT"/>
</dbReference>
<evidence type="ECO:0000313" key="13">
    <source>
        <dbReference type="EMBL" id="POO00645.1"/>
    </source>
</evidence>
<dbReference type="PROSITE" id="PS51450">
    <property type="entry name" value="LRR"/>
    <property type="match status" value="1"/>
</dbReference>
<dbReference type="InterPro" id="IPR001611">
    <property type="entry name" value="Leu-rich_rpt"/>
</dbReference>
<keyword evidence="10" id="KW-0675">Receptor</keyword>
<comment type="similarity">
    <text evidence="2">Belongs to the RLP family.</text>
</comment>
<dbReference type="SUPFAM" id="SSF52058">
    <property type="entry name" value="L domain-like"/>
    <property type="match status" value="1"/>
</dbReference>
<evidence type="ECO:0000256" key="10">
    <source>
        <dbReference type="ARBA" id="ARBA00023170"/>
    </source>
</evidence>
<dbReference type="InterPro" id="IPR046956">
    <property type="entry name" value="RLP23-like"/>
</dbReference>
<evidence type="ECO:0000256" key="3">
    <source>
        <dbReference type="ARBA" id="ARBA00022475"/>
    </source>
</evidence>
<accession>A0A2P5FS62</accession>
<keyword evidence="8 12" id="KW-1133">Transmembrane helix</keyword>
<name>A0A2P5FS62_TREOI</name>
<evidence type="ECO:0000256" key="1">
    <source>
        <dbReference type="ARBA" id="ARBA00004251"/>
    </source>
</evidence>
<proteinExistence type="inferred from homology"/>
<sequence length="555" mass="61855">MEGVMSESHFSKLFNLNHLDLSSNPHLVLNIHSDWIPPFQLEYIHLRSCKLGPSFPKWFQTQNKSVKLYISNSGISDFVPNWFWNLSTHLLHMNLSNNQMGGTIGNYPSEGVDSLLSIDLSMNQFEGPVPLFSNKVVTSYLSNNKFSSLNSLCDATEDTLLSFLDISYNQLAGELPDCWSHFTRLEILLLTNNKLSGKIPSSVGSLSRIQMFHLGNNNLIGQLPSSLNKCRELTVLDVGENRLEGPIPTWIGESLPYLIILSLRSIRFNGSMPSSLCYLVYIQLLDLSSNDIDGSIPNCFNNFTAMKKKESIERIGNGTVDSAINDNIYYSPLGSINGYNAQVALIWKGKFSYYKSTLRLVKSIDISSNKLTGKIPTGFTELTGLVSLNLSRNNLSGQIPEAIGQLKSLDALDLSRNHLSGKIPSSLSEVDRLNFLDLSSNNLSGKIPTSTQLQSFDSSTYMGNFELCGPPLTKNCPEEESTTSIETEDQDTFISRRFYVSMGLGFVVGFWVLCGTLVFVKSWRYAYLKFLNSVGDRIYVTVALQKAKLSRMITS</sequence>
<evidence type="ECO:0000256" key="9">
    <source>
        <dbReference type="ARBA" id="ARBA00023136"/>
    </source>
</evidence>
<dbReference type="FunFam" id="3.80.10.10:FF:000213">
    <property type="entry name" value="Tyrosine-sulfated glycopeptide receptor 1"/>
    <property type="match status" value="1"/>
</dbReference>